<evidence type="ECO:0000313" key="2">
    <source>
        <dbReference type="EMBL" id="SBW03396.1"/>
    </source>
</evidence>
<gene>
    <name evidence="2" type="ORF">KL86DPRO_20136</name>
</gene>
<sequence length="486" mass="49733">MSENANNIPLDDEDILDLTVVAEPGKPAVKTDGPPEMGDSDGPVDFGADLDALLDSLGADGTVTAPAAKAATAKPVAAPIADQTPVDHTVDPDEEMAMPEMSDIDSLLAELGAEIPAVAEASAPAPEPKAAAPMAEFDDLLAQAQAAEAEKAKAEAAAMAAEMMAGQAAPKAPAAPAPEPKAAAPMAEFDDLLAQAQAAEAAKAKEEAAAMMADMMADQAAPAAPKVSPVPNMVGMEEEFAAARPAQDGPSTAIDARAVLTDFEDVPDAVETAGQAAAQTAPNVVEDSAAEYAADPAEDALDLNELDALLDDILATAPEMGSPAAKASPAPTPAPGAALAAQAAVMAAQAVSSPRMESVADVIPVPDQAIMPVSEDVAALAERVSRLEEADFAALNERLQRLEESVDVLESEEVSEAMMEGFINAKVGAKLESLFIPDSPVMERICEEIRARLAEGYFNESLEKMAAAAAAKVIREEIAALMQENG</sequence>
<proteinExistence type="predicted"/>
<accession>A0A212JVB7</accession>
<protein>
    <submittedName>
        <fullName evidence="2">Uncharacterized protein</fullName>
    </submittedName>
</protein>
<reference evidence="2" key="1">
    <citation type="submission" date="2016-04" db="EMBL/GenBank/DDBJ databases">
        <authorList>
            <person name="Evans L.H."/>
            <person name="Alamgir A."/>
            <person name="Owens N."/>
            <person name="Weber N.D."/>
            <person name="Virtaneva K."/>
            <person name="Barbian K."/>
            <person name="Babar A."/>
            <person name="Rosenke K."/>
        </authorList>
    </citation>
    <scope>NUCLEOTIDE SEQUENCE</scope>
    <source>
        <strain evidence="2">86</strain>
    </source>
</reference>
<dbReference type="EMBL" id="FLUQ01000002">
    <property type="protein sequence ID" value="SBW03396.1"/>
    <property type="molecule type" value="Genomic_DNA"/>
</dbReference>
<keyword evidence="1" id="KW-0175">Coiled coil</keyword>
<feature type="coiled-coil region" evidence="1">
    <location>
        <begin position="385"/>
        <end position="412"/>
    </location>
</feature>
<dbReference type="AlphaFoldDB" id="A0A212JVB7"/>
<name>A0A212JVB7_9DELT</name>
<organism evidence="2">
    <name type="scientific">uncultured delta proteobacterium</name>
    <dbReference type="NCBI Taxonomy" id="34034"/>
    <lineage>
        <taxon>Bacteria</taxon>
        <taxon>Deltaproteobacteria</taxon>
        <taxon>environmental samples</taxon>
    </lineage>
</organism>
<feature type="coiled-coil region" evidence="1">
    <location>
        <begin position="137"/>
        <end position="164"/>
    </location>
</feature>
<evidence type="ECO:0000256" key="1">
    <source>
        <dbReference type="SAM" id="Coils"/>
    </source>
</evidence>